<evidence type="ECO:0000313" key="7">
    <source>
        <dbReference type="EMBL" id="SFQ28918.1"/>
    </source>
</evidence>
<evidence type="ECO:0000256" key="2">
    <source>
        <dbReference type="ARBA" id="ARBA00022692"/>
    </source>
</evidence>
<proteinExistence type="predicted"/>
<feature type="transmembrane region" description="Helical" evidence="6">
    <location>
        <begin position="97"/>
        <end position="119"/>
    </location>
</feature>
<dbReference type="AlphaFoldDB" id="A0A1I5XAB5"/>
<feature type="compositionally biased region" description="Low complexity" evidence="5">
    <location>
        <begin position="170"/>
        <end position="180"/>
    </location>
</feature>
<evidence type="ECO:0008006" key="9">
    <source>
        <dbReference type="Google" id="ProtNLM"/>
    </source>
</evidence>
<comment type="subcellular location">
    <subcellularLocation>
        <location evidence="1">Membrane</location>
        <topology evidence="1">Single-pass membrane protein</topology>
    </subcellularLocation>
</comment>
<sequence>MTWPPQGAPYPVPPAAPPLPPPYPLPPGPGMHPGQHLPAWQPPAPTPTVHNGPTCYPVPTGYSVPAPAAPVRPPYPGARGYGTRAVPAGPPRKKRRAVLIGLGGVFGVLLLFVAIGAIGDAVRPRERTTAASTPAPTYPTAYSPPAPTRYTAGSAPSASDAPGTRATSSEPAATTRAEPTPAGPRPVKALADNPLFERADIGLPNRQCTLSRWGPDRDRAAQFFESGVRCLDAVWSQVLAAAGLPFESPHLVVASSGQMQSPCGSAGDSFAAYYCPTNRTIYMPLDKLQIEQYGAHPGIYLPVLAHEYGHHVQQLSGVSDAMDDARYDAGADSAAGLELSRRLELQAQCFSGMFLGSAHAAGGGDVDRNIYTEAWNSEDRGDHNGGPRDHGSDRHAIAWWQQGATKNRVKQCNTWASNSSDVS</sequence>
<dbReference type="Pfam" id="PF04228">
    <property type="entry name" value="Zn_peptidase"/>
    <property type="match status" value="1"/>
</dbReference>
<dbReference type="EMBL" id="FOWC01000010">
    <property type="protein sequence ID" value="SFQ28918.1"/>
    <property type="molecule type" value="Genomic_DNA"/>
</dbReference>
<feature type="compositionally biased region" description="Pro residues" evidence="5">
    <location>
        <begin position="1"/>
        <end position="30"/>
    </location>
</feature>
<evidence type="ECO:0000256" key="1">
    <source>
        <dbReference type="ARBA" id="ARBA00004167"/>
    </source>
</evidence>
<feature type="region of interest" description="Disordered" evidence="5">
    <location>
        <begin position="123"/>
        <end position="189"/>
    </location>
</feature>
<evidence type="ECO:0000256" key="4">
    <source>
        <dbReference type="ARBA" id="ARBA00023136"/>
    </source>
</evidence>
<evidence type="ECO:0000256" key="3">
    <source>
        <dbReference type="ARBA" id="ARBA00022989"/>
    </source>
</evidence>
<dbReference type="PANTHER" id="PTHR30168:SF0">
    <property type="entry name" value="INNER MEMBRANE PROTEIN"/>
    <property type="match status" value="1"/>
</dbReference>
<keyword evidence="3 6" id="KW-1133">Transmembrane helix</keyword>
<feature type="compositionally biased region" description="Low complexity" evidence="5">
    <location>
        <begin position="129"/>
        <end position="141"/>
    </location>
</feature>
<dbReference type="GO" id="GO:0016020">
    <property type="term" value="C:membrane"/>
    <property type="evidence" value="ECO:0007669"/>
    <property type="project" value="UniProtKB-SubCell"/>
</dbReference>
<dbReference type="InterPro" id="IPR007343">
    <property type="entry name" value="Uncharacterised_pept_Zn_put"/>
</dbReference>
<dbReference type="STRING" id="112413.SAMN05421854_110122"/>
<evidence type="ECO:0000256" key="5">
    <source>
        <dbReference type="SAM" id="MobiDB-lite"/>
    </source>
</evidence>
<feature type="region of interest" description="Disordered" evidence="5">
    <location>
        <begin position="1"/>
        <end position="42"/>
    </location>
</feature>
<evidence type="ECO:0000256" key="6">
    <source>
        <dbReference type="SAM" id="Phobius"/>
    </source>
</evidence>
<evidence type="ECO:0000313" key="8">
    <source>
        <dbReference type="Proteomes" id="UP000199137"/>
    </source>
</evidence>
<organism evidence="7 8">
    <name type="scientific">Amycolatopsis rubida</name>
    <dbReference type="NCBI Taxonomy" id="112413"/>
    <lineage>
        <taxon>Bacteria</taxon>
        <taxon>Bacillati</taxon>
        <taxon>Actinomycetota</taxon>
        <taxon>Actinomycetes</taxon>
        <taxon>Pseudonocardiales</taxon>
        <taxon>Pseudonocardiaceae</taxon>
        <taxon>Amycolatopsis</taxon>
    </lineage>
</organism>
<dbReference type="PANTHER" id="PTHR30168">
    <property type="entry name" value="PUTATIVE MEMBRANE PROTEIN YPFJ"/>
    <property type="match status" value="1"/>
</dbReference>
<name>A0A1I5XAB5_9PSEU</name>
<gene>
    <name evidence="7" type="ORF">SAMN05421854_110122</name>
</gene>
<protein>
    <recommendedName>
        <fullName evidence="9">Neutral zinc metallopeptidase</fullName>
    </recommendedName>
</protein>
<accession>A0A1I5XAB5</accession>
<dbReference type="Proteomes" id="UP000199137">
    <property type="component" value="Unassembled WGS sequence"/>
</dbReference>
<reference evidence="7 8" key="1">
    <citation type="submission" date="2016-10" db="EMBL/GenBank/DDBJ databases">
        <authorList>
            <person name="de Groot N.N."/>
        </authorList>
    </citation>
    <scope>NUCLEOTIDE SEQUENCE [LARGE SCALE GENOMIC DNA]</scope>
    <source>
        <strain evidence="7 8">DSM 44637</strain>
    </source>
</reference>
<feature type="compositionally biased region" description="Low complexity" evidence="5">
    <location>
        <begin position="148"/>
        <end position="163"/>
    </location>
</feature>
<keyword evidence="2 6" id="KW-0812">Transmembrane</keyword>
<keyword evidence="4 6" id="KW-0472">Membrane</keyword>